<evidence type="ECO:0000313" key="2">
    <source>
        <dbReference type="EMBL" id="MBP0616373.1"/>
    </source>
</evidence>
<dbReference type="Gene3D" id="2.60.120.10">
    <property type="entry name" value="Jelly Rolls"/>
    <property type="match status" value="1"/>
</dbReference>
<dbReference type="Proteomes" id="UP000678276">
    <property type="component" value="Unassembled WGS sequence"/>
</dbReference>
<comment type="caution">
    <text evidence="2">The sequence shown here is derived from an EMBL/GenBank/DDBJ whole genome shotgun (WGS) entry which is preliminary data.</text>
</comment>
<dbReference type="InterPro" id="IPR011051">
    <property type="entry name" value="RmlC_Cupin_sf"/>
</dbReference>
<dbReference type="RefSeq" id="WP_209594863.1">
    <property type="nucleotide sequence ID" value="NZ_JAGJCF010000007.1"/>
</dbReference>
<dbReference type="PANTHER" id="PTHR36448:SF2">
    <property type="entry name" value="CUPIN TYPE-1 DOMAIN-CONTAINING PROTEIN"/>
    <property type="match status" value="1"/>
</dbReference>
<evidence type="ECO:0000313" key="3">
    <source>
        <dbReference type="Proteomes" id="UP000678276"/>
    </source>
</evidence>
<dbReference type="EMBL" id="JAGJCF010000007">
    <property type="protein sequence ID" value="MBP0616373.1"/>
    <property type="molecule type" value="Genomic_DNA"/>
</dbReference>
<dbReference type="InterPro" id="IPR014500">
    <property type="entry name" value="UCP019307_cupin"/>
</dbReference>
<dbReference type="SUPFAM" id="SSF51182">
    <property type="entry name" value="RmlC-like cupins"/>
    <property type="match status" value="1"/>
</dbReference>
<evidence type="ECO:0000259" key="1">
    <source>
        <dbReference type="Pfam" id="PF00190"/>
    </source>
</evidence>
<feature type="domain" description="Cupin type-1" evidence="1">
    <location>
        <begin position="58"/>
        <end position="113"/>
    </location>
</feature>
<organism evidence="2 3">
    <name type="scientific">Jiella mangrovi</name>
    <dbReference type="NCBI Taxonomy" id="2821407"/>
    <lineage>
        <taxon>Bacteria</taxon>
        <taxon>Pseudomonadati</taxon>
        <taxon>Pseudomonadota</taxon>
        <taxon>Alphaproteobacteria</taxon>
        <taxon>Hyphomicrobiales</taxon>
        <taxon>Aurantimonadaceae</taxon>
        <taxon>Jiella</taxon>
    </lineage>
</organism>
<dbReference type="PANTHER" id="PTHR36448">
    <property type="entry name" value="BLR7373 PROTEIN"/>
    <property type="match status" value="1"/>
</dbReference>
<reference evidence="2 3" key="1">
    <citation type="submission" date="2021-04" db="EMBL/GenBank/DDBJ databases">
        <title>Whole genome sequence of Jiella sp. KSK16Y-1.</title>
        <authorList>
            <person name="Tuo L."/>
        </authorList>
    </citation>
    <scope>NUCLEOTIDE SEQUENCE [LARGE SCALE GENOMIC DNA]</scope>
    <source>
        <strain evidence="2 3">KSK16Y-1</strain>
    </source>
</reference>
<dbReference type="Pfam" id="PF00190">
    <property type="entry name" value="Cupin_1"/>
    <property type="match status" value="1"/>
</dbReference>
<accession>A0ABS4BI00</accession>
<dbReference type="InterPro" id="IPR006045">
    <property type="entry name" value="Cupin_1"/>
</dbReference>
<keyword evidence="3" id="KW-1185">Reference proteome</keyword>
<name>A0ABS4BI00_9HYPH</name>
<dbReference type="InterPro" id="IPR014710">
    <property type="entry name" value="RmlC-like_jellyroll"/>
</dbReference>
<gene>
    <name evidence="2" type="ORF">J6595_12350</name>
</gene>
<dbReference type="PIRSF" id="PIRSF019307">
    <property type="entry name" value="UCP019307"/>
    <property type="match status" value="1"/>
</dbReference>
<protein>
    <recommendedName>
        <fullName evidence="1">Cupin type-1 domain-containing protein</fullName>
    </recommendedName>
</protein>
<proteinExistence type="predicted"/>
<sequence length="162" mass="16758">MTFQTHPLGADDTMPNSPLPLLAASGVLAGLDADTIAGRFVANGWQGTWVYTIFDYWHYHLEGHEVLGCASGSARVGFGGENGLTLEMTPGDIVVIPAGVGHKRLSATGDFAVVGAYPPGQNGAITRAGTVDVEIAGKTVAGLAVPEFDPVTGRALTPWLAK</sequence>
<dbReference type="CDD" id="cd02219">
    <property type="entry name" value="cupin_YjlB-like"/>
    <property type="match status" value="1"/>
</dbReference>
<dbReference type="InterPro" id="IPR047121">
    <property type="entry name" value="YjiB-like"/>
</dbReference>